<keyword evidence="3" id="KW-0378">Hydrolase</keyword>
<dbReference type="InterPro" id="IPR020802">
    <property type="entry name" value="TesA-like"/>
</dbReference>
<dbReference type="GO" id="GO:0047617">
    <property type="term" value="F:fatty acyl-CoA hydrolase activity"/>
    <property type="evidence" value="ECO:0007669"/>
    <property type="project" value="RHEA"/>
</dbReference>
<protein>
    <recommendedName>
        <fullName evidence="2">Thioesterase TesA</fullName>
    </recommendedName>
</protein>
<proteinExistence type="inferred from homology"/>
<evidence type="ECO:0000313" key="7">
    <source>
        <dbReference type="EMBL" id="KMO69998.1"/>
    </source>
</evidence>
<accession>A0A0J6VKN4</accession>
<evidence type="ECO:0000256" key="2">
    <source>
        <dbReference type="ARBA" id="ARBA00015007"/>
    </source>
</evidence>
<dbReference type="Gene3D" id="3.40.50.1820">
    <property type="entry name" value="alpha/beta hydrolase"/>
    <property type="match status" value="1"/>
</dbReference>
<dbReference type="GO" id="GO:0016874">
    <property type="term" value="F:ligase activity"/>
    <property type="evidence" value="ECO:0007669"/>
    <property type="project" value="UniProtKB-KW"/>
</dbReference>
<evidence type="ECO:0000256" key="1">
    <source>
        <dbReference type="ARBA" id="ARBA00007169"/>
    </source>
</evidence>
<evidence type="ECO:0000313" key="8">
    <source>
        <dbReference type="Proteomes" id="UP000036513"/>
    </source>
</evidence>
<dbReference type="Proteomes" id="UP000036513">
    <property type="component" value="Unassembled WGS sequence"/>
</dbReference>
<reference evidence="7 8" key="1">
    <citation type="journal article" date="2015" name="Genome Biol. Evol.">
        <title>Characterization of Three Mycobacterium spp. with Potential Use in Bioremediation by Genome Sequencing and Comparative Genomics.</title>
        <authorList>
            <person name="Das S."/>
            <person name="Pettersson B.M."/>
            <person name="Behra P.R."/>
            <person name="Ramesh M."/>
            <person name="Dasgupta S."/>
            <person name="Bhattacharya A."/>
            <person name="Kirsebom L.A."/>
        </authorList>
    </citation>
    <scope>NUCLEOTIDE SEQUENCE [LARGE SCALE GENOMIC DNA]</scope>
    <source>
        <strain evidence="7 8">DSM 43826</strain>
    </source>
</reference>
<comment type="similarity">
    <text evidence="1">Belongs to the thioesterase family.</text>
</comment>
<comment type="caution">
    <text evidence="7">The sequence shown here is derived from an EMBL/GenBank/DDBJ whole genome shotgun (WGS) entry which is preliminary data.</text>
</comment>
<dbReference type="EMBL" id="JYNL01000064">
    <property type="protein sequence ID" value="KMO69998.1"/>
    <property type="molecule type" value="Genomic_DNA"/>
</dbReference>
<keyword evidence="7" id="KW-0436">Ligase</keyword>
<dbReference type="SMR" id="A0A0J6VKN4"/>
<evidence type="ECO:0000256" key="5">
    <source>
        <dbReference type="ARBA" id="ARBA00024293"/>
    </source>
</evidence>
<evidence type="ECO:0000256" key="4">
    <source>
        <dbReference type="ARBA" id="ARBA00023026"/>
    </source>
</evidence>
<name>A0A0J6VKN4_9MYCO</name>
<dbReference type="InterPro" id="IPR001031">
    <property type="entry name" value="Thioesterase"/>
</dbReference>
<gene>
    <name evidence="7" type="primary">mbtB_4</name>
    <name evidence="7" type="ORF">MCHLDSM_04882</name>
</gene>
<dbReference type="Pfam" id="PF00975">
    <property type="entry name" value="Thioesterase"/>
    <property type="match status" value="1"/>
</dbReference>
<dbReference type="PATRIC" id="fig|37916.4.peg.4888"/>
<feature type="domain" description="Thioesterase TesA-like" evidence="6">
    <location>
        <begin position="24"/>
        <end position="241"/>
    </location>
</feature>
<sequence length="250" mass="27605">MTGPQRSPWIRNFTPAPTARLRLVCFPHAGGSASYYFPLSRALSPEFDVYAVQYPGRQDRYKEPFVETIDDLADQVHAELGAVPAGPVAFFGHSMGAVLAFEVARRMETRTGRTPVTVFASGARAPSRYGDERDHKDDRELVDVMRQLGGTDPRVLENREMLETFLPAFRNDYRALQAYHRGTDVGISAPIVVMTATDDPKTTVADASAWHEHTSGGGTVHTFTGGHFYLEKQPQGVIEVIAQTLRAVPD</sequence>
<evidence type="ECO:0000256" key="3">
    <source>
        <dbReference type="ARBA" id="ARBA00022801"/>
    </source>
</evidence>
<keyword evidence="8" id="KW-1185">Reference proteome</keyword>
<organism evidence="7 8">
    <name type="scientific">Mycolicibacterium chlorophenolicum</name>
    <dbReference type="NCBI Taxonomy" id="37916"/>
    <lineage>
        <taxon>Bacteria</taxon>
        <taxon>Bacillati</taxon>
        <taxon>Actinomycetota</taxon>
        <taxon>Actinomycetes</taxon>
        <taxon>Mycobacteriales</taxon>
        <taxon>Mycobacteriaceae</taxon>
        <taxon>Mycolicibacterium</taxon>
    </lineage>
</organism>
<dbReference type="SMART" id="SM00824">
    <property type="entry name" value="PKS_TE"/>
    <property type="match status" value="1"/>
</dbReference>
<dbReference type="STRING" id="37916.MCHLDSM_04882"/>
<dbReference type="RefSeq" id="WP_048472129.1">
    <property type="nucleotide sequence ID" value="NZ_JYNL01000064.1"/>
</dbReference>
<dbReference type="PANTHER" id="PTHR11487:SF0">
    <property type="entry name" value="S-ACYL FATTY ACID SYNTHASE THIOESTERASE, MEDIUM CHAIN"/>
    <property type="match status" value="1"/>
</dbReference>
<evidence type="ECO:0000259" key="6">
    <source>
        <dbReference type="SMART" id="SM00824"/>
    </source>
</evidence>
<dbReference type="PANTHER" id="PTHR11487">
    <property type="entry name" value="THIOESTERASE"/>
    <property type="match status" value="1"/>
</dbReference>
<dbReference type="AlphaFoldDB" id="A0A0J6VKN4"/>
<dbReference type="InterPro" id="IPR029058">
    <property type="entry name" value="AB_hydrolase_fold"/>
</dbReference>
<dbReference type="SUPFAM" id="SSF53474">
    <property type="entry name" value="alpha/beta-Hydrolases"/>
    <property type="match status" value="1"/>
</dbReference>
<keyword evidence="4" id="KW-0843">Virulence</keyword>
<comment type="catalytic activity">
    <reaction evidence="5">
        <text>a fatty acyl-CoA + H2O = a fatty acid + CoA + H(+)</text>
        <dbReference type="Rhea" id="RHEA:16781"/>
        <dbReference type="ChEBI" id="CHEBI:15377"/>
        <dbReference type="ChEBI" id="CHEBI:15378"/>
        <dbReference type="ChEBI" id="CHEBI:28868"/>
        <dbReference type="ChEBI" id="CHEBI:57287"/>
        <dbReference type="ChEBI" id="CHEBI:77636"/>
    </reaction>
</comment>
<dbReference type="InterPro" id="IPR012223">
    <property type="entry name" value="TEII"/>
</dbReference>
<dbReference type="GO" id="GO:0008610">
    <property type="term" value="P:lipid biosynthetic process"/>
    <property type="evidence" value="ECO:0007669"/>
    <property type="project" value="TreeGrafter"/>
</dbReference>